<dbReference type="EMBL" id="JABWPM010000041">
    <property type="protein sequence ID" value="NUY99074.1"/>
    <property type="molecule type" value="Genomic_DNA"/>
</dbReference>
<keyword evidence="3" id="KW-0489">Methyltransferase</keyword>
<protein>
    <submittedName>
        <fullName evidence="3">SAM-dependent DNA methyltransferase</fullName>
    </submittedName>
</protein>
<dbReference type="Pfam" id="PF02384">
    <property type="entry name" value="N6_Mtase"/>
    <property type="match status" value="1"/>
</dbReference>
<name>A0A7Y6TUA1_9GAMM</name>
<dbReference type="Proteomes" id="UP000566985">
    <property type="component" value="Unassembled WGS sequence"/>
</dbReference>
<dbReference type="SUPFAM" id="SSF53335">
    <property type="entry name" value="S-adenosyl-L-methionine-dependent methyltransferases"/>
    <property type="match status" value="1"/>
</dbReference>
<dbReference type="GO" id="GO:0003677">
    <property type="term" value="F:DNA binding"/>
    <property type="evidence" value="ECO:0007669"/>
    <property type="project" value="InterPro"/>
</dbReference>
<accession>A0A7Y6TUA1</accession>
<dbReference type="GeneID" id="57347819"/>
<evidence type="ECO:0000259" key="2">
    <source>
        <dbReference type="Pfam" id="PF02384"/>
    </source>
</evidence>
<sequence>MKKTDELLKKKLISQIQAISDNTHTSFSAFAFASATAARDTSRLIGCDIETGDFLVRPDLYEWSSYKATCDAIYTYMELISITEPYTDLLSPIYSEMLLDGSEDAKRNGRFYTPPCVAEALVQMAGIPSGIEFDFCCGMGAIALANAKEALKQGRTIETLMCLDNDPVAIAACFAQLAYNNMRNPVIFSMSLHCKNAITEYNDGAFGEDIHYEYNLVKVKRMLAAYKALDLVS</sequence>
<dbReference type="RefSeq" id="WP_069729768.1">
    <property type="nucleotide sequence ID" value="NZ_JABWPE010000041.1"/>
</dbReference>
<dbReference type="InterPro" id="IPR003356">
    <property type="entry name" value="DNA_methylase_A-5"/>
</dbReference>
<dbReference type="InterPro" id="IPR029063">
    <property type="entry name" value="SAM-dependent_MTases_sf"/>
</dbReference>
<gene>
    <name evidence="3" type="ORF">HU668_21790</name>
</gene>
<evidence type="ECO:0000313" key="4">
    <source>
        <dbReference type="Proteomes" id="UP000566985"/>
    </source>
</evidence>
<comment type="similarity">
    <text evidence="1">Belongs to the N(4)/N(6)-methyltransferase family.</text>
</comment>
<organism evidence="3 4">
    <name type="scientific">Pantoea brenneri</name>
    <dbReference type="NCBI Taxonomy" id="472694"/>
    <lineage>
        <taxon>Bacteria</taxon>
        <taxon>Pseudomonadati</taxon>
        <taxon>Pseudomonadota</taxon>
        <taxon>Gammaproteobacteria</taxon>
        <taxon>Enterobacterales</taxon>
        <taxon>Erwiniaceae</taxon>
        <taxon>Pantoea</taxon>
    </lineage>
</organism>
<reference evidence="3 4" key="1">
    <citation type="submission" date="2020-05" db="EMBL/GenBank/DDBJ databases">
        <title>Whole Genome Sequences of Enterobacteriales Associated with the International Space Station.</title>
        <authorList>
            <person name="Bharadwaj A."/>
            <person name="Daudu R."/>
            <person name="Singh N."/>
            <person name="Wood J."/>
            <person name="Debieu M."/>
            <person name="Mason C."/>
            <person name="Wang C."/>
            <person name="Venkateswaran K."/>
        </authorList>
    </citation>
    <scope>NUCLEOTIDE SEQUENCE [LARGE SCALE GENOMIC DNA]</scope>
    <source>
        <strain evidence="3 4">IF5SW-B1</strain>
    </source>
</reference>
<dbReference type="Gene3D" id="3.40.50.150">
    <property type="entry name" value="Vaccinia Virus protein VP39"/>
    <property type="match status" value="1"/>
</dbReference>
<evidence type="ECO:0000313" key="3">
    <source>
        <dbReference type="EMBL" id="NUY99074.1"/>
    </source>
</evidence>
<keyword evidence="3" id="KW-0808">Transferase</keyword>
<feature type="domain" description="DNA methylase adenine-specific" evidence="2">
    <location>
        <begin position="87"/>
        <end position="153"/>
    </location>
</feature>
<dbReference type="GO" id="GO:0008170">
    <property type="term" value="F:N-methyltransferase activity"/>
    <property type="evidence" value="ECO:0007669"/>
    <property type="project" value="InterPro"/>
</dbReference>
<proteinExistence type="inferred from homology"/>
<dbReference type="AlphaFoldDB" id="A0A7Y6TUA1"/>
<dbReference type="GO" id="GO:0032259">
    <property type="term" value="P:methylation"/>
    <property type="evidence" value="ECO:0007669"/>
    <property type="project" value="UniProtKB-KW"/>
</dbReference>
<comment type="caution">
    <text evidence="3">The sequence shown here is derived from an EMBL/GenBank/DDBJ whole genome shotgun (WGS) entry which is preliminary data.</text>
</comment>
<evidence type="ECO:0000256" key="1">
    <source>
        <dbReference type="ARBA" id="ARBA00006594"/>
    </source>
</evidence>